<accession>A0A919U3L6</accession>
<feature type="region of interest" description="Disordered" evidence="5">
    <location>
        <begin position="573"/>
        <end position="592"/>
    </location>
</feature>
<protein>
    <recommendedName>
        <fullName evidence="6">ABC transporter domain-containing protein</fullName>
    </recommendedName>
</protein>
<keyword evidence="4" id="KW-0067">ATP-binding</keyword>
<dbReference type="PANTHER" id="PTHR43553">
    <property type="entry name" value="HEAVY METAL TRANSPORTER"/>
    <property type="match status" value="1"/>
</dbReference>
<dbReference type="GO" id="GO:0042626">
    <property type="term" value="F:ATPase-coupled transmembrane transporter activity"/>
    <property type="evidence" value="ECO:0007669"/>
    <property type="project" value="TreeGrafter"/>
</dbReference>
<comment type="similarity">
    <text evidence="1">Belongs to the ABC transporter superfamily.</text>
</comment>
<dbReference type="SMART" id="SM00382">
    <property type="entry name" value="AAA"/>
    <property type="match status" value="2"/>
</dbReference>
<dbReference type="AlphaFoldDB" id="A0A919U3L6"/>
<dbReference type="InterPro" id="IPR027417">
    <property type="entry name" value="P-loop_NTPase"/>
</dbReference>
<comment type="caution">
    <text evidence="7">The sequence shown here is derived from an EMBL/GenBank/DDBJ whole genome shotgun (WGS) entry which is preliminary data.</text>
</comment>
<dbReference type="InterPro" id="IPR050095">
    <property type="entry name" value="ECF_ABC_transporter_ATP-bd"/>
</dbReference>
<reference evidence="7" key="1">
    <citation type="submission" date="2021-01" db="EMBL/GenBank/DDBJ databases">
        <title>Whole genome shotgun sequence of Cellulomonas pakistanensis NBRC 110800.</title>
        <authorList>
            <person name="Komaki H."/>
            <person name="Tamura T."/>
        </authorList>
    </citation>
    <scope>NUCLEOTIDE SEQUENCE</scope>
    <source>
        <strain evidence="7">NBRC 110800</strain>
    </source>
</reference>
<dbReference type="PROSITE" id="PS00211">
    <property type="entry name" value="ABC_TRANSPORTER_1"/>
    <property type="match status" value="2"/>
</dbReference>
<keyword evidence="3" id="KW-0547">Nucleotide-binding</keyword>
<evidence type="ECO:0000256" key="2">
    <source>
        <dbReference type="ARBA" id="ARBA00022448"/>
    </source>
</evidence>
<keyword evidence="8" id="KW-1185">Reference proteome</keyword>
<evidence type="ECO:0000313" key="7">
    <source>
        <dbReference type="EMBL" id="GIG37373.1"/>
    </source>
</evidence>
<dbReference type="RefSeq" id="WP_203669365.1">
    <property type="nucleotide sequence ID" value="NZ_BONO01000022.1"/>
</dbReference>
<dbReference type="Gene3D" id="3.40.50.300">
    <property type="entry name" value="P-loop containing nucleotide triphosphate hydrolases"/>
    <property type="match status" value="2"/>
</dbReference>
<feature type="domain" description="ABC transporter" evidence="6">
    <location>
        <begin position="311"/>
        <end position="534"/>
    </location>
</feature>
<dbReference type="Proteomes" id="UP000642125">
    <property type="component" value="Unassembled WGS sequence"/>
</dbReference>
<gene>
    <name evidence="7" type="ORF">Cpa01nite_27540</name>
</gene>
<evidence type="ECO:0000313" key="8">
    <source>
        <dbReference type="Proteomes" id="UP000642125"/>
    </source>
</evidence>
<feature type="domain" description="ABC transporter" evidence="6">
    <location>
        <begin position="12"/>
        <end position="257"/>
    </location>
</feature>
<dbReference type="Pfam" id="PF00005">
    <property type="entry name" value="ABC_tran"/>
    <property type="match status" value="2"/>
</dbReference>
<evidence type="ECO:0000256" key="1">
    <source>
        <dbReference type="ARBA" id="ARBA00005417"/>
    </source>
</evidence>
<dbReference type="CDD" id="cd03225">
    <property type="entry name" value="ABC_cobalt_CbiO_domain1"/>
    <property type="match status" value="1"/>
</dbReference>
<evidence type="ECO:0000256" key="4">
    <source>
        <dbReference type="ARBA" id="ARBA00022840"/>
    </source>
</evidence>
<dbReference type="EMBL" id="BONO01000022">
    <property type="protein sequence ID" value="GIG37373.1"/>
    <property type="molecule type" value="Genomic_DNA"/>
</dbReference>
<dbReference type="GO" id="GO:0043190">
    <property type="term" value="C:ATP-binding cassette (ABC) transporter complex"/>
    <property type="evidence" value="ECO:0007669"/>
    <property type="project" value="TreeGrafter"/>
</dbReference>
<keyword evidence="2" id="KW-0813">Transport</keyword>
<name>A0A919U3L6_9CELL</name>
<proteinExistence type="inferred from homology"/>
<dbReference type="SUPFAM" id="SSF52540">
    <property type="entry name" value="P-loop containing nucleoside triphosphate hydrolases"/>
    <property type="match status" value="2"/>
</dbReference>
<evidence type="ECO:0000259" key="6">
    <source>
        <dbReference type="PROSITE" id="PS50893"/>
    </source>
</evidence>
<organism evidence="7 8">
    <name type="scientific">Cellulomonas pakistanensis</name>
    <dbReference type="NCBI Taxonomy" id="992287"/>
    <lineage>
        <taxon>Bacteria</taxon>
        <taxon>Bacillati</taxon>
        <taxon>Actinomycetota</taxon>
        <taxon>Actinomycetes</taxon>
        <taxon>Micrococcales</taxon>
        <taxon>Cellulomonadaceae</taxon>
        <taxon>Cellulomonas</taxon>
    </lineage>
</organism>
<sequence length="614" mass="60590">MLAEGGAAGAVLQVTGLEAVLDGGAGVGPVDLRLAPGEQVLVLGPSGAGKSTLLRCLHGAVPHAVPARVSGEVVVAGRAVAEHGVAALADVVGVLAQDPETGVCLSDVADEVAFPLENLGTPPAAIGPAVAAALGAAGAAHLAGRRTDALSGGELQRVALAAAVVARPRLLLLDEPTSLLDADGVAAVRAALAAARESTGAACVLVEHRLDALAGDAGVAGLPGRWVVLSADGRVTHDGPAAQVARDAGPELLARGCWLPEDVELAAALGGAVAGPGLRDRVLALASTAPPARGAGCDGVTGPRREVLLAARGLAVGRGPRGRRGRRGPAPEPVLRGVDLELRAGEVVALVGANGAGKSTLLTSLAGLLPPLAGTVAGVRPGLVVQNPEHQLAGRTVAAEVAVGLPPGPATDARVAAALARFGLAGLADRDPHRLSGGEQRRLSLAAMLVHDRPVLLADEPTFGLDRHGTAAVLGVLADEARAGRAVLLTCHDLRAVASVADRVLVIADGRLVADVDPLGLVRDPRLLDAARLRPSRLLRWLAVAVADAGRLRDALAALDARGGFAARDPGAARATPAAADPGVAPVAGEPGVAPAAGAPGAALAAGPAEVPAP</sequence>
<dbReference type="InterPro" id="IPR017871">
    <property type="entry name" value="ABC_transporter-like_CS"/>
</dbReference>
<dbReference type="InterPro" id="IPR015856">
    <property type="entry name" value="ABC_transpr_CbiO/EcfA_su"/>
</dbReference>
<dbReference type="GO" id="GO:0005524">
    <property type="term" value="F:ATP binding"/>
    <property type="evidence" value="ECO:0007669"/>
    <property type="project" value="UniProtKB-KW"/>
</dbReference>
<evidence type="ECO:0000256" key="5">
    <source>
        <dbReference type="SAM" id="MobiDB-lite"/>
    </source>
</evidence>
<dbReference type="PROSITE" id="PS50893">
    <property type="entry name" value="ABC_TRANSPORTER_2"/>
    <property type="match status" value="2"/>
</dbReference>
<dbReference type="InterPro" id="IPR003439">
    <property type="entry name" value="ABC_transporter-like_ATP-bd"/>
</dbReference>
<evidence type="ECO:0000256" key="3">
    <source>
        <dbReference type="ARBA" id="ARBA00022741"/>
    </source>
</evidence>
<dbReference type="PANTHER" id="PTHR43553:SF24">
    <property type="entry name" value="ENERGY-COUPLING FACTOR TRANSPORTER ATP-BINDING PROTEIN ECFA1"/>
    <property type="match status" value="1"/>
</dbReference>
<dbReference type="GO" id="GO:0016887">
    <property type="term" value="F:ATP hydrolysis activity"/>
    <property type="evidence" value="ECO:0007669"/>
    <property type="project" value="InterPro"/>
</dbReference>
<dbReference type="InterPro" id="IPR003593">
    <property type="entry name" value="AAA+_ATPase"/>
</dbReference>